<dbReference type="AlphaFoldDB" id="A0A8H3UCX4"/>
<dbReference type="EMBL" id="WNWQ01000474">
    <property type="protein sequence ID" value="KAE9967335.1"/>
    <property type="molecule type" value="Genomic_DNA"/>
</dbReference>
<evidence type="ECO:0000313" key="3">
    <source>
        <dbReference type="Proteomes" id="UP000433883"/>
    </source>
</evidence>
<feature type="compositionally biased region" description="Basic and acidic residues" evidence="1">
    <location>
        <begin position="72"/>
        <end position="100"/>
    </location>
</feature>
<feature type="region of interest" description="Disordered" evidence="1">
    <location>
        <begin position="168"/>
        <end position="240"/>
    </location>
</feature>
<sequence length="266" mass="30526">MVFLNRLNPFRSHQERSQAPTSSHLQPYEAQEPTDRRETIDEWLFVSRDHSVVPASRRSSIESHRGRGSIDSQRRRGSMDSQRRRGSMEAKRRPSVESQRRNSLGDWEVVVDDNNHNVVEYLEDCNAPVQDPDCLCMTCVGFFQCRTDPEAAKKVHRNWHRQCRGLPDIEEDEPVDQDESDGAEKKDQDGKTDLTIARPPRAHLAKSRGVQNQHENEEEGEQKDSSLHAQSASKNYPMCDNGGVLLEIQKSKSLASSFANMFNYRY</sequence>
<dbReference type="Proteomes" id="UP000433883">
    <property type="component" value="Unassembled WGS sequence"/>
</dbReference>
<organism evidence="2 3">
    <name type="scientific">Venturia inaequalis</name>
    <name type="common">Apple scab fungus</name>
    <dbReference type="NCBI Taxonomy" id="5025"/>
    <lineage>
        <taxon>Eukaryota</taxon>
        <taxon>Fungi</taxon>
        <taxon>Dikarya</taxon>
        <taxon>Ascomycota</taxon>
        <taxon>Pezizomycotina</taxon>
        <taxon>Dothideomycetes</taxon>
        <taxon>Pleosporomycetidae</taxon>
        <taxon>Venturiales</taxon>
        <taxon>Venturiaceae</taxon>
        <taxon>Venturia</taxon>
    </lineage>
</organism>
<feature type="compositionally biased region" description="Basic and acidic residues" evidence="1">
    <location>
        <begin position="182"/>
        <end position="192"/>
    </location>
</feature>
<gene>
    <name evidence="2" type="ORF">BLS_006432</name>
</gene>
<feature type="region of interest" description="Disordered" evidence="1">
    <location>
        <begin position="1"/>
        <end position="41"/>
    </location>
</feature>
<protein>
    <submittedName>
        <fullName evidence="2">Uncharacterized protein</fullName>
    </submittedName>
</protein>
<feature type="compositionally biased region" description="Acidic residues" evidence="1">
    <location>
        <begin position="168"/>
        <end position="181"/>
    </location>
</feature>
<reference evidence="2 3" key="1">
    <citation type="submission" date="2019-11" db="EMBL/GenBank/DDBJ databases">
        <title>Venturia inaequalis Genome Resource.</title>
        <authorList>
            <person name="Lichtner F.J."/>
        </authorList>
    </citation>
    <scope>NUCLEOTIDE SEQUENCE [LARGE SCALE GENOMIC DNA]</scope>
    <source>
        <strain evidence="2">Bline_iso_100314</strain>
    </source>
</reference>
<evidence type="ECO:0000256" key="1">
    <source>
        <dbReference type="SAM" id="MobiDB-lite"/>
    </source>
</evidence>
<feature type="region of interest" description="Disordered" evidence="1">
    <location>
        <begin position="55"/>
        <end position="104"/>
    </location>
</feature>
<accession>A0A8H3UCX4</accession>
<name>A0A8H3UCX4_VENIN</name>
<comment type="caution">
    <text evidence="2">The sequence shown here is derived from an EMBL/GenBank/DDBJ whole genome shotgun (WGS) entry which is preliminary data.</text>
</comment>
<proteinExistence type="predicted"/>
<evidence type="ECO:0000313" key="2">
    <source>
        <dbReference type="EMBL" id="KAE9967335.1"/>
    </source>
</evidence>